<dbReference type="GO" id="GO:0009252">
    <property type="term" value="P:peptidoglycan biosynthetic process"/>
    <property type="evidence" value="ECO:0007669"/>
    <property type="project" value="UniProtKB-UniRule"/>
</dbReference>
<dbReference type="SUPFAM" id="SSF63418">
    <property type="entry name" value="MurE/MurF N-terminal domain"/>
    <property type="match status" value="1"/>
</dbReference>
<evidence type="ECO:0000259" key="13">
    <source>
        <dbReference type="Pfam" id="PF02875"/>
    </source>
</evidence>
<dbReference type="GO" id="GO:0071555">
    <property type="term" value="P:cell wall organization"/>
    <property type="evidence" value="ECO:0007669"/>
    <property type="project" value="UniProtKB-KW"/>
</dbReference>
<comment type="caution">
    <text evidence="15">The sequence shown here is derived from an EMBL/GenBank/DDBJ whole genome shotgun (WGS) entry which is preliminary data.</text>
</comment>
<evidence type="ECO:0000256" key="7">
    <source>
        <dbReference type="ARBA" id="ARBA00022984"/>
    </source>
</evidence>
<dbReference type="InterPro" id="IPR051046">
    <property type="entry name" value="MurCDEF_CellWall_CoF430Synth"/>
</dbReference>
<feature type="domain" description="Mur ligase N-terminal catalytic" evidence="12">
    <location>
        <begin position="37"/>
        <end position="92"/>
    </location>
</feature>
<feature type="domain" description="Mur ligase C-terminal" evidence="13">
    <location>
        <begin position="323"/>
        <end position="441"/>
    </location>
</feature>
<evidence type="ECO:0000256" key="3">
    <source>
        <dbReference type="ARBA" id="ARBA00022618"/>
    </source>
</evidence>
<evidence type="ECO:0000259" key="12">
    <source>
        <dbReference type="Pfam" id="PF01225"/>
    </source>
</evidence>
<comment type="function">
    <text evidence="10 11">Involved in cell wall formation. Catalyzes the final step in the synthesis of UDP-N-acetylmuramoyl-pentapeptide, the precursor of murein.</text>
</comment>
<dbReference type="RefSeq" id="WP_050370254.1">
    <property type="nucleotide sequence ID" value="NZ_KQ257813.1"/>
</dbReference>
<dbReference type="InterPro" id="IPR000713">
    <property type="entry name" value="Mur_ligase_N"/>
</dbReference>
<dbReference type="Pfam" id="PF01225">
    <property type="entry name" value="Mur_ligase"/>
    <property type="match status" value="1"/>
</dbReference>
<keyword evidence="9 10" id="KW-0961">Cell wall biogenesis/degradation</keyword>
<protein>
    <recommendedName>
        <fullName evidence="10 11">UDP-N-acetylmuramoyl-tripeptide--D-alanyl-D-alanine ligase</fullName>
        <ecNumber evidence="10 11">6.3.2.10</ecNumber>
    </recommendedName>
    <alternativeName>
        <fullName evidence="10">D-alanyl-D-alanine-adding enzyme</fullName>
    </alternativeName>
</protein>
<dbReference type="PANTHER" id="PTHR43024">
    <property type="entry name" value="UDP-N-ACETYLMURAMOYL-TRIPEPTIDE--D-ALANYL-D-ALANINE LIGASE"/>
    <property type="match status" value="1"/>
</dbReference>
<dbReference type="HAMAP" id="MF_02019">
    <property type="entry name" value="MurF"/>
    <property type="match status" value="1"/>
</dbReference>
<dbReference type="SUPFAM" id="SSF53244">
    <property type="entry name" value="MurD-like peptide ligases, peptide-binding domain"/>
    <property type="match status" value="1"/>
</dbReference>
<evidence type="ECO:0000313" key="16">
    <source>
        <dbReference type="Proteomes" id="UP000037151"/>
    </source>
</evidence>
<sequence length="453" mass="45920">MAYSESPGTIPLSLGEIAAVVGGTAMGDSTVTAPAVLDSRQAQPGSLFVAFAGEHVDGHEYAVQAGRTGAVAVLGSKPTPLPTVVVEDVRAALQALAAHVVARLRDGLTVAGVTGSQGKTTTKDLLAAVLSSTAPTTATTGSLNNELGVPLTMLRAGAATRFLVLEMGARHLGDIAALTRLVAPDIAVVLNVGQAHLGEFGSRRAIAETKGELVRGLAPGGTAVLNADDPRVAAMRALTDGPVLTFGRARHADVRVLDLTLDRFGRPSFTLRTADASAPVALPFVGAHQALDAAAAAAAGLAAGVPLDVAAAALPTASLSKWRMELRPLTGGTTLLDDSYNANPDSVRAALDALAAIEGTRRIAVLGEMLELGETSAAEHHAVGEYAASRADMVITIGEAARAIATGAGERAVTLAGNDTAVDWLRAHLTDGDVVLVKASRGARLDEVAAALT</sequence>
<evidence type="ECO:0000256" key="2">
    <source>
        <dbReference type="ARBA" id="ARBA00022598"/>
    </source>
</evidence>
<proteinExistence type="inferred from homology"/>
<evidence type="ECO:0000256" key="9">
    <source>
        <dbReference type="ARBA" id="ARBA00023316"/>
    </source>
</evidence>
<dbReference type="Pfam" id="PF08245">
    <property type="entry name" value="Mur_ligase_M"/>
    <property type="match status" value="1"/>
</dbReference>
<feature type="binding site" evidence="10">
    <location>
        <begin position="115"/>
        <end position="121"/>
    </location>
    <ligand>
        <name>ATP</name>
        <dbReference type="ChEBI" id="CHEBI:30616"/>
    </ligand>
</feature>
<keyword evidence="3 10" id="KW-0132">Cell division</keyword>
<organism evidence="15 16">
    <name type="scientific">Streptomyces acidiscabies</name>
    <dbReference type="NCBI Taxonomy" id="42234"/>
    <lineage>
        <taxon>Bacteria</taxon>
        <taxon>Bacillati</taxon>
        <taxon>Actinomycetota</taxon>
        <taxon>Actinomycetes</taxon>
        <taxon>Kitasatosporales</taxon>
        <taxon>Streptomycetaceae</taxon>
        <taxon>Streptomyces</taxon>
    </lineage>
</organism>
<keyword evidence="5 10" id="KW-0067">ATP-binding</keyword>
<keyword evidence="8 10" id="KW-0131">Cell cycle</keyword>
<dbReference type="Proteomes" id="UP000037151">
    <property type="component" value="Unassembled WGS sequence"/>
</dbReference>
<feature type="domain" description="Mur ligase central" evidence="14">
    <location>
        <begin position="113"/>
        <end position="299"/>
    </location>
</feature>
<dbReference type="GO" id="GO:0051301">
    <property type="term" value="P:cell division"/>
    <property type="evidence" value="ECO:0007669"/>
    <property type="project" value="UniProtKB-KW"/>
</dbReference>
<dbReference type="GO" id="GO:0005737">
    <property type="term" value="C:cytoplasm"/>
    <property type="evidence" value="ECO:0007669"/>
    <property type="project" value="UniProtKB-SubCell"/>
</dbReference>
<evidence type="ECO:0000313" key="15">
    <source>
        <dbReference type="EMBL" id="KND37630.1"/>
    </source>
</evidence>
<dbReference type="InterPro" id="IPR036615">
    <property type="entry name" value="Mur_ligase_C_dom_sf"/>
</dbReference>
<accession>A0A0L0KJ75</accession>
<dbReference type="GO" id="GO:0008360">
    <property type="term" value="P:regulation of cell shape"/>
    <property type="evidence" value="ECO:0007669"/>
    <property type="project" value="UniProtKB-KW"/>
</dbReference>
<dbReference type="GO" id="GO:0005524">
    <property type="term" value="F:ATP binding"/>
    <property type="evidence" value="ECO:0007669"/>
    <property type="project" value="UniProtKB-UniRule"/>
</dbReference>
<dbReference type="UniPathway" id="UPA00219"/>
<dbReference type="PANTHER" id="PTHR43024:SF1">
    <property type="entry name" value="UDP-N-ACETYLMURAMOYL-TRIPEPTIDE--D-ALANYL-D-ALANINE LIGASE"/>
    <property type="match status" value="1"/>
</dbReference>
<evidence type="ECO:0000256" key="1">
    <source>
        <dbReference type="ARBA" id="ARBA00022490"/>
    </source>
</evidence>
<dbReference type="InterPro" id="IPR004101">
    <property type="entry name" value="Mur_ligase_C"/>
</dbReference>
<comment type="subcellular location">
    <subcellularLocation>
        <location evidence="10 11">Cytoplasm</location>
    </subcellularLocation>
</comment>
<dbReference type="Pfam" id="PF02875">
    <property type="entry name" value="Mur_ligase_C"/>
    <property type="match status" value="1"/>
</dbReference>
<dbReference type="InterPro" id="IPR013221">
    <property type="entry name" value="Mur_ligase_cen"/>
</dbReference>
<evidence type="ECO:0000256" key="4">
    <source>
        <dbReference type="ARBA" id="ARBA00022741"/>
    </source>
</evidence>
<keyword evidence="1 10" id="KW-0963">Cytoplasm</keyword>
<evidence type="ECO:0000256" key="10">
    <source>
        <dbReference type="HAMAP-Rule" id="MF_02019"/>
    </source>
</evidence>
<dbReference type="InterPro" id="IPR035911">
    <property type="entry name" value="MurE/MurF_N"/>
</dbReference>
<dbReference type="PATRIC" id="fig|42234.21.peg.1970"/>
<keyword evidence="6 10" id="KW-0133">Cell shape</keyword>
<keyword evidence="2 10" id="KW-0436">Ligase</keyword>
<comment type="similarity">
    <text evidence="10">Belongs to the MurCDEF family. MurF subfamily.</text>
</comment>
<name>A0A0L0KJ75_9ACTN</name>
<evidence type="ECO:0000256" key="5">
    <source>
        <dbReference type="ARBA" id="ARBA00022840"/>
    </source>
</evidence>
<dbReference type="Gene3D" id="3.90.190.20">
    <property type="entry name" value="Mur ligase, C-terminal domain"/>
    <property type="match status" value="1"/>
</dbReference>
<dbReference type="OrthoDB" id="9800958at2"/>
<dbReference type="EMBL" id="JPPY01000063">
    <property type="protein sequence ID" value="KND37630.1"/>
    <property type="molecule type" value="Genomic_DNA"/>
</dbReference>
<evidence type="ECO:0000259" key="14">
    <source>
        <dbReference type="Pfam" id="PF08245"/>
    </source>
</evidence>
<evidence type="ECO:0000256" key="6">
    <source>
        <dbReference type="ARBA" id="ARBA00022960"/>
    </source>
</evidence>
<dbReference type="Gene3D" id="3.40.1390.10">
    <property type="entry name" value="MurE/MurF, N-terminal domain"/>
    <property type="match status" value="1"/>
</dbReference>
<evidence type="ECO:0000256" key="8">
    <source>
        <dbReference type="ARBA" id="ARBA00023306"/>
    </source>
</evidence>
<comment type="catalytic activity">
    <reaction evidence="10 11">
        <text>D-alanyl-D-alanine + UDP-N-acetyl-alpha-D-muramoyl-L-alanyl-gamma-D-glutamyl-meso-2,6-diaminopimelate + ATP = UDP-N-acetyl-alpha-D-muramoyl-L-alanyl-gamma-D-glutamyl-meso-2,6-diaminopimeloyl-D-alanyl-D-alanine + ADP + phosphate + H(+)</text>
        <dbReference type="Rhea" id="RHEA:28374"/>
        <dbReference type="ChEBI" id="CHEBI:15378"/>
        <dbReference type="ChEBI" id="CHEBI:30616"/>
        <dbReference type="ChEBI" id="CHEBI:43474"/>
        <dbReference type="ChEBI" id="CHEBI:57822"/>
        <dbReference type="ChEBI" id="CHEBI:61386"/>
        <dbReference type="ChEBI" id="CHEBI:83905"/>
        <dbReference type="ChEBI" id="CHEBI:456216"/>
        <dbReference type="EC" id="6.3.2.10"/>
    </reaction>
</comment>
<keyword evidence="4 10" id="KW-0547">Nucleotide-binding</keyword>
<dbReference type="InterPro" id="IPR005863">
    <property type="entry name" value="UDP-N-AcMur_synth"/>
</dbReference>
<keyword evidence="7 10" id="KW-0573">Peptidoglycan synthesis</keyword>
<dbReference type="GO" id="GO:0047480">
    <property type="term" value="F:UDP-N-acetylmuramoyl-tripeptide-D-alanyl-D-alanine ligase activity"/>
    <property type="evidence" value="ECO:0007669"/>
    <property type="project" value="UniProtKB-UniRule"/>
</dbReference>
<dbReference type="EC" id="6.3.2.10" evidence="10 11"/>
<gene>
    <name evidence="10" type="primary">murF</name>
    <name evidence="15" type="ORF">IQ63_09560</name>
</gene>
<dbReference type="GO" id="GO:0008766">
    <property type="term" value="F:UDP-N-acetylmuramoylalanyl-D-glutamyl-2,6-diaminopimelate-D-alanyl-D-alanine ligase activity"/>
    <property type="evidence" value="ECO:0007669"/>
    <property type="project" value="RHEA"/>
</dbReference>
<dbReference type="Gene3D" id="3.40.1190.10">
    <property type="entry name" value="Mur-like, catalytic domain"/>
    <property type="match status" value="1"/>
</dbReference>
<reference evidence="16" key="1">
    <citation type="submission" date="2014-07" db="EMBL/GenBank/DDBJ databases">
        <title>Genome sequencing of plant-pathogenic Streptomyces species.</title>
        <authorList>
            <person name="Harrison J."/>
            <person name="Sapp M."/>
            <person name="Thwaites R."/>
            <person name="Studholme D.J."/>
        </authorList>
    </citation>
    <scope>NUCLEOTIDE SEQUENCE [LARGE SCALE GENOMIC DNA]</scope>
    <source>
        <strain evidence="16">NCPPB 4445</strain>
    </source>
</reference>
<dbReference type="SUPFAM" id="SSF53623">
    <property type="entry name" value="MurD-like peptide ligases, catalytic domain"/>
    <property type="match status" value="1"/>
</dbReference>
<dbReference type="AlphaFoldDB" id="A0A0L0KJ75"/>
<comment type="pathway">
    <text evidence="10 11">Cell wall biogenesis; peptidoglycan biosynthesis.</text>
</comment>
<evidence type="ECO:0000256" key="11">
    <source>
        <dbReference type="RuleBase" id="RU004136"/>
    </source>
</evidence>
<dbReference type="InterPro" id="IPR036565">
    <property type="entry name" value="Mur-like_cat_sf"/>
</dbReference>
<dbReference type="NCBIfam" id="TIGR01143">
    <property type="entry name" value="murF"/>
    <property type="match status" value="1"/>
</dbReference>